<dbReference type="SMART" id="SM00388">
    <property type="entry name" value="HisKA"/>
    <property type="match status" value="1"/>
</dbReference>
<dbReference type="SUPFAM" id="SSF55874">
    <property type="entry name" value="ATPase domain of HSP90 chaperone/DNA topoisomerase II/histidine kinase"/>
    <property type="match status" value="1"/>
</dbReference>
<evidence type="ECO:0000256" key="1">
    <source>
        <dbReference type="ARBA" id="ARBA00000085"/>
    </source>
</evidence>
<dbReference type="PANTHER" id="PTHR43547:SF2">
    <property type="entry name" value="HYBRID SIGNAL TRANSDUCTION HISTIDINE KINASE C"/>
    <property type="match status" value="1"/>
</dbReference>
<dbReference type="SUPFAM" id="SSF47384">
    <property type="entry name" value="Homodimeric domain of signal transducing histidine kinase"/>
    <property type="match status" value="1"/>
</dbReference>
<proteinExistence type="predicted"/>
<dbReference type="EC" id="2.7.13.3" evidence="2"/>
<dbReference type="EMBL" id="BIFS01000001">
    <property type="protein sequence ID" value="GCE17834.1"/>
    <property type="molecule type" value="Genomic_DNA"/>
</dbReference>
<evidence type="ECO:0000313" key="7">
    <source>
        <dbReference type="EMBL" id="GCE17834.1"/>
    </source>
</evidence>
<dbReference type="Gene3D" id="1.10.287.130">
    <property type="match status" value="1"/>
</dbReference>
<evidence type="ECO:0000256" key="5">
    <source>
        <dbReference type="SAM" id="MobiDB-lite"/>
    </source>
</evidence>
<dbReference type="PROSITE" id="PS50109">
    <property type="entry name" value="HIS_KIN"/>
    <property type="match status" value="1"/>
</dbReference>
<dbReference type="OrthoDB" id="147914at2"/>
<keyword evidence="3" id="KW-0597">Phosphoprotein</keyword>
<accession>A0A402AFI8</accession>
<feature type="compositionally biased region" description="Basic and acidic residues" evidence="5">
    <location>
        <begin position="1"/>
        <end position="10"/>
    </location>
</feature>
<evidence type="ECO:0000256" key="3">
    <source>
        <dbReference type="ARBA" id="ARBA00022553"/>
    </source>
</evidence>
<dbReference type="Pfam" id="PF02518">
    <property type="entry name" value="HATPase_c"/>
    <property type="match status" value="1"/>
</dbReference>
<dbReference type="InterPro" id="IPR036097">
    <property type="entry name" value="HisK_dim/P_sf"/>
</dbReference>
<dbReference type="RefSeq" id="WP_126549456.1">
    <property type="nucleotide sequence ID" value="NZ_BIFS01000001.1"/>
</dbReference>
<dbReference type="PANTHER" id="PTHR43547">
    <property type="entry name" value="TWO-COMPONENT HISTIDINE KINASE"/>
    <property type="match status" value="1"/>
</dbReference>
<dbReference type="GO" id="GO:0000155">
    <property type="term" value="F:phosphorelay sensor kinase activity"/>
    <property type="evidence" value="ECO:0007669"/>
    <property type="project" value="InterPro"/>
</dbReference>
<dbReference type="Gene3D" id="3.30.565.10">
    <property type="entry name" value="Histidine kinase-like ATPase, C-terminal domain"/>
    <property type="match status" value="1"/>
</dbReference>
<comment type="caution">
    <text evidence="7">The sequence shown here is derived from an EMBL/GenBank/DDBJ whole genome shotgun (WGS) entry which is preliminary data.</text>
</comment>
<keyword evidence="4" id="KW-0808">Transferase</keyword>
<evidence type="ECO:0000256" key="4">
    <source>
        <dbReference type="ARBA" id="ARBA00022777"/>
    </source>
</evidence>
<feature type="domain" description="Histidine kinase" evidence="6">
    <location>
        <begin position="257"/>
        <end position="471"/>
    </location>
</feature>
<dbReference type="Pfam" id="PF00512">
    <property type="entry name" value="HisKA"/>
    <property type="match status" value="1"/>
</dbReference>
<keyword evidence="4" id="KW-0418">Kinase</keyword>
<evidence type="ECO:0000259" key="6">
    <source>
        <dbReference type="PROSITE" id="PS50109"/>
    </source>
</evidence>
<dbReference type="InterPro" id="IPR005467">
    <property type="entry name" value="His_kinase_dom"/>
</dbReference>
<keyword evidence="8" id="KW-1185">Reference proteome</keyword>
<dbReference type="AlphaFoldDB" id="A0A402AFI8"/>
<dbReference type="Proteomes" id="UP000287188">
    <property type="component" value="Unassembled WGS sequence"/>
</dbReference>
<evidence type="ECO:0000313" key="8">
    <source>
        <dbReference type="Proteomes" id="UP000287188"/>
    </source>
</evidence>
<organism evidence="7 8">
    <name type="scientific">Dictyobacter kobayashii</name>
    <dbReference type="NCBI Taxonomy" id="2014872"/>
    <lineage>
        <taxon>Bacteria</taxon>
        <taxon>Bacillati</taxon>
        <taxon>Chloroflexota</taxon>
        <taxon>Ktedonobacteria</taxon>
        <taxon>Ktedonobacterales</taxon>
        <taxon>Dictyobacteraceae</taxon>
        <taxon>Dictyobacter</taxon>
    </lineage>
</organism>
<comment type="catalytic activity">
    <reaction evidence="1">
        <text>ATP + protein L-histidine = ADP + protein N-phospho-L-histidine.</text>
        <dbReference type="EC" id="2.7.13.3"/>
    </reaction>
</comment>
<dbReference type="CDD" id="cd00082">
    <property type="entry name" value="HisKA"/>
    <property type="match status" value="1"/>
</dbReference>
<dbReference type="InterPro" id="IPR003594">
    <property type="entry name" value="HATPase_dom"/>
</dbReference>
<sequence length="471" mass="52839">MSGDGKDRQHTAHLNGSMLSVEKAEQEVGGGEREQQITQDVRLYAQETQRAQNVLDSLEALSMALAQQQVASGEYRPANLDEHDSAQTSLVDHCIECIKHSLGCHFVMLAAFHQEEKLFTPFGSAGDAPSYTQYWGGKVAIDLLLQDAAQFQRLCQGEVLVLDRPHASDNNHLMYRVIAPMLQQDSLLGILFLDYGSVPPLLLSSELALIRSLSCMLAFVIQRDRELREHERIVCSLQASNEELMYTNTMKTNFIATVNHEFRTILTGIQKCSEIIRDHELGLETLKEFAIDIHTDVRRLLRMINDMLDLERIESRQVDVCLEWVNLNMIIAGVVKRMHFIAPHHHITLNLTIAIPILLGDREKLTLVVSHLLSHVIESTPKGSIITVSSHVEENMVHVSMHNQVRGPLADSLTYLFASCTRPEHAQKSAETETGRDLSAAQHIVQMHGGQIWSENSAQHGLALHFTICFA</sequence>
<gene>
    <name evidence="7" type="ORF">KDK_16340</name>
</gene>
<protein>
    <recommendedName>
        <fullName evidence="2">histidine kinase</fullName>
        <ecNumber evidence="2">2.7.13.3</ecNumber>
    </recommendedName>
</protein>
<evidence type="ECO:0000256" key="2">
    <source>
        <dbReference type="ARBA" id="ARBA00012438"/>
    </source>
</evidence>
<feature type="region of interest" description="Disordered" evidence="5">
    <location>
        <begin position="1"/>
        <end position="35"/>
    </location>
</feature>
<feature type="compositionally biased region" description="Basic and acidic residues" evidence="5">
    <location>
        <begin position="22"/>
        <end position="35"/>
    </location>
</feature>
<dbReference type="SUPFAM" id="SSF55781">
    <property type="entry name" value="GAF domain-like"/>
    <property type="match status" value="1"/>
</dbReference>
<name>A0A402AFI8_9CHLR</name>
<dbReference type="InterPro" id="IPR036890">
    <property type="entry name" value="HATPase_C_sf"/>
</dbReference>
<reference evidence="8" key="1">
    <citation type="submission" date="2018-12" db="EMBL/GenBank/DDBJ databases">
        <title>Tengunoibacter tsumagoiensis gen. nov., sp. nov., Dictyobacter kobayashii sp. nov., D. alpinus sp. nov., and D. joshuensis sp. nov. and description of Dictyobacteraceae fam. nov. within the order Ktedonobacterales isolated from Tengu-no-mugimeshi.</title>
        <authorList>
            <person name="Wang C.M."/>
            <person name="Zheng Y."/>
            <person name="Sakai Y."/>
            <person name="Toyoda A."/>
            <person name="Minakuchi Y."/>
            <person name="Abe K."/>
            <person name="Yokota A."/>
            <person name="Yabe S."/>
        </authorList>
    </citation>
    <scope>NUCLEOTIDE SEQUENCE [LARGE SCALE GENOMIC DNA]</scope>
    <source>
        <strain evidence="8">Uno11</strain>
    </source>
</reference>
<dbReference type="InterPro" id="IPR003661">
    <property type="entry name" value="HisK_dim/P_dom"/>
</dbReference>